<dbReference type="OrthoDB" id="545169at2759"/>
<dbReference type="RefSeq" id="XP_040699871.1">
    <property type="nucleotide sequence ID" value="XM_040852641.1"/>
</dbReference>
<gene>
    <name evidence="3" type="ORF">ASPSYDRAFT_92256</name>
</gene>
<dbReference type="VEuPathDB" id="FungiDB:ASPSYDRAFT_92256"/>
<feature type="region of interest" description="Disordered" evidence="2">
    <location>
        <begin position="21"/>
        <end position="54"/>
    </location>
</feature>
<organism evidence="3 4">
    <name type="scientific">Aspergillus sydowii CBS 593.65</name>
    <dbReference type="NCBI Taxonomy" id="1036612"/>
    <lineage>
        <taxon>Eukaryota</taxon>
        <taxon>Fungi</taxon>
        <taxon>Dikarya</taxon>
        <taxon>Ascomycota</taxon>
        <taxon>Pezizomycotina</taxon>
        <taxon>Eurotiomycetes</taxon>
        <taxon>Eurotiomycetidae</taxon>
        <taxon>Eurotiales</taxon>
        <taxon>Aspergillaceae</taxon>
        <taxon>Aspergillus</taxon>
        <taxon>Aspergillus subgen. Nidulantes</taxon>
    </lineage>
</organism>
<dbReference type="CDD" id="cd14688">
    <property type="entry name" value="bZIP_YAP"/>
    <property type="match status" value="1"/>
</dbReference>
<dbReference type="PANTHER" id="PTHR40618">
    <property type="entry name" value="B-ZIP TRANSCRIPTION FACTOR (EUROFUNG)-RELATED"/>
    <property type="match status" value="1"/>
</dbReference>
<evidence type="ECO:0000313" key="4">
    <source>
        <dbReference type="Proteomes" id="UP000184356"/>
    </source>
</evidence>
<dbReference type="Proteomes" id="UP000184356">
    <property type="component" value="Unassembled WGS sequence"/>
</dbReference>
<dbReference type="InterPro" id="IPR046347">
    <property type="entry name" value="bZIP_sf"/>
</dbReference>
<proteinExistence type="predicted"/>
<evidence type="ECO:0000313" key="3">
    <source>
        <dbReference type="EMBL" id="OJJ56065.1"/>
    </source>
</evidence>
<dbReference type="EMBL" id="KV878591">
    <property type="protein sequence ID" value="OJJ56065.1"/>
    <property type="molecule type" value="Genomic_DNA"/>
</dbReference>
<accession>A0A1L9T9L7</accession>
<evidence type="ECO:0000256" key="2">
    <source>
        <dbReference type="SAM" id="MobiDB-lite"/>
    </source>
</evidence>
<dbReference type="SUPFAM" id="SSF57959">
    <property type="entry name" value="Leucine zipper domain"/>
    <property type="match status" value="1"/>
</dbReference>
<feature type="region of interest" description="Disordered" evidence="2">
    <location>
        <begin position="137"/>
        <end position="162"/>
    </location>
</feature>
<evidence type="ECO:0008006" key="5">
    <source>
        <dbReference type="Google" id="ProtNLM"/>
    </source>
</evidence>
<reference evidence="4" key="1">
    <citation type="journal article" date="2017" name="Genome Biol.">
        <title>Comparative genomics reveals high biological diversity and specific adaptations in the industrially and medically important fungal genus Aspergillus.</title>
        <authorList>
            <person name="de Vries R.P."/>
            <person name="Riley R."/>
            <person name="Wiebenga A."/>
            <person name="Aguilar-Osorio G."/>
            <person name="Amillis S."/>
            <person name="Uchima C.A."/>
            <person name="Anderluh G."/>
            <person name="Asadollahi M."/>
            <person name="Askin M."/>
            <person name="Barry K."/>
            <person name="Battaglia E."/>
            <person name="Bayram O."/>
            <person name="Benocci T."/>
            <person name="Braus-Stromeyer S.A."/>
            <person name="Caldana C."/>
            <person name="Canovas D."/>
            <person name="Cerqueira G.C."/>
            <person name="Chen F."/>
            <person name="Chen W."/>
            <person name="Choi C."/>
            <person name="Clum A."/>
            <person name="Dos Santos R.A."/>
            <person name="Damasio A.R."/>
            <person name="Diallinas G."/>
            <person name="Emri T."/>
            <person name="Fekete E."/>
            <person name="Flipphi M."/>
            <person name="Freyberg S."/>
            <person name="Gallo A."/>
            <person name="Gournas C."/>
            <person name="Habgood R."/>
            <person name="Hainaut M."/>
            <person name="Harispe M.L."/>
            <person name="Henrissat B."/>
            <person name="Hilden K.S."/>
            <person name="Hope R."/>
            <person name="Hossain A."/>
            <person name="Karabika E."/>
            <person name="Karaffa L."/>
            <person name="Karanyi Z."/>
            <person name="Krasevec N."/>
            <person name="Kuo A."/>
            <person name="Kusch H."/>
            <person name="LaButti K."/>
            <person name="Lagendijk E.L."/>
            <person name="Lapidus A."/>
            <person name="Levasseur A."/>
            <person name="Lindquist E."/>
            <person name="Lipzen A."/>
            <person name="Logrieco A.F."/>
            <person name="MacCabe A."/>
            <person name="Maekelae M.R."/>
            <person name="Malavazi I."/>
            <person name="Melin P."/>
            <person name="Meyer V."/>
            <person name="Mielnichuk N."/>
            <person name="Miskei M."/>
            <person name="Molnar A.P."/>
            <person name="Mule G."/>
            <person name="Ngan C.Y."/>
            <person name="Orejas M."/>
            <person name="Orosz E."/>
            <person name="Ouedraogo J.P."/>
            <person name="Overkamp K.M."/>
            <person name="Park H.-S."/>
            <person name="Perrone G."/>
            <person name="Piumi F."/>
            <person name="Punt P.J."/>
            <person name="Ram A.F."/>
            <person name="Ramon A."/>
            <person name="Rauscher S."/>
            <person name="Record E."/>
            <person name="Riano-Pachon D.M."/>
            <person name="Robert V."/>
            <person name="Roehrig J."/>
            <person name="Ruller R."/>
            <person name="Salamov A."/>
            <person name="Salih N.S."/>
            <person name="Samson R.A."/>
            <person name="Sandor E."/>
            <person name="Sanguinetti M."/>
            <person name="Schuetze T."/>
            <person name="Sepcic K."/>
            <person name="Shelest E."/>
            <person name="Sherlock G."/>
            <person name="Sophianopoulou V."/>
            <person name="Squina F.M."/>
            <person name="Sun H."/>
            <person name="Susca A."/>
            <person name="Todd R.B."/>
            <person name="Tsang A."/>
            <person name="Unkles S.E."/>
            <person name="van de Wiele N."/>
            <person name="van Rossen-Uffink D."/>
            <person name="Oliveira J.V."/>
            <person name="Vesth T.C."/>
            <person name="Visser J."/>
            <person name="Yu J.-H."/>
            <person name="Zhou M."/>
            <person name="Andersen M.R."/>
            <person name="Archer D.B."/>
            <person name="Baker S.E."/>
            <person name="Benoit I."/>
            <person name="Brakhage A.A."/>
            <person name="Braus G.H."/>
            <person name="Fischer R."/>
            <person name="Frisvad J.C."/>
            <person name="Goldman G.H."/>
            <person name="Houbraken J."/>
            <person name="Oakley B."/>
            <person name="Pocsi I."/>
            <person name="Scazzocchio C."/>
            <person name="Seiboth B."/>
            <person name="vanKuyk P.A."/>
            <person name="Wortman J."/>
            <person name="Dyer P.S."/>
            <person name="Grigoriev I.V."/>
        </authorList>
    </citation>
    <scope>NUCLEOTIDE SEQUENCE [LARGE SCALE GENOMIC DNA]</scope>
    <source>
        <strain evidence="4">CBS 593.65</strain>
    </source>
</reference>
<feature type="compositionally biased region" description="Polar residues" evidence="2">
    <location>
        <begin position="147"/>
        <end position="159"/>
    </location>
</feature>
<protein>
    <recommendedName>
        <fullName evidence="5">BZIP domain-containing protein</fullName>
    </recommendedName>
</protein>
<dbReference type="GeneID" id="63768714"/>
<name>A0A1L9T9L7_9EURO</name>
<dbReference type="Gene3D" id="1.20.5.170">
    <property type="match status" value="1"/>
</dbReference>
<feature type="coiled-coil region" evidence="1">
    <location>
        <begin position="69"/>
        <end position="96"/>
    </location>
</feature>
<dbReference type="PANTHER" id="PTHR40618:SF1">
    <property type="entry name" value="B-ZIP TRANSCRIPTION FACTOR (EUROFUNG)"/>
    <property type="match status" value="1"/>
</dbReference>
<dbReference type="AlphaFoldDB" id="A0A1L9T9L7"/>
<evidence type="ECO:0000256" key="1">
    <source>
        <dbReference type="SAM" id="Coils"/>
    </source>
</evidence>
<keyword evidence="4" id="KW-1185">Reference proteome</keyword>
<sequence>MPDNLSQTLSARCFLPGDQTRVGRALHLPRGSSPPDVSKKRGRPRMAPDADTSRMDRRAQIRYAQRTYRHKKDAMYRNMETRLAELEKTMTRLSDSIADFHDMAVDSDLHVTHPQLFEHLDVTVAYAKRVTTGIKNQSPKNLDLPTTIPTRTNSRNPSSFGYIVNRRDDTDCEILLTDTQKLIPEPSLPQKNQVYWPLSGISSHTYSFQERDPSRMLQRYCLEHIYRLFSDPRSDPAEFYRVFRLVPCVKYKEKMGRYLFCLVRSNADEPLEFPALPFYCIGGAGTHYPEVKDGRPVYPEHMRLPRRVLGTVASLCSDQDISSIDRQELLRLAGLDGMWLDCRDVIGHLKEKGVLDKNGPNTTRSEDAEQVSWTLDMDGFFQSILANMVVLGRSPGFRFTDVEIAFTANVRYDSK</sequence>
<keyword evidence="1" id="KW-0175">Coiled coil</keyword>
<dbReference type="GO" id="GO:0003700">
    <property type="term" value="F:DNA-binding transcription factor activity"/>
    <property type="evidence" value="ECO:0007669"/>
    <property type="project" value="InterPro"/>
</dbReference>